<evidence type="ECO:0000313" key="2">
    <source>
        <dbReference type="Proteomes" id="UP000038045"/>
    </source>
</evidence>
<dbReference type="PANTHER" id="PTHR23020:SF41">
    <property type="entry name" value="AMINOGLYCOSIDE PHOSPHOTRANSFERASE DOMAIN-CONTAINING PROTEIN"/>
    <property type="match status" value="1"/>
</dbReference>
<keyword evidence="2" id="KW-1185">Reference proteome</keyword>
<dbReference type="Pfam" id="PF07914">
    <property type="entry name" value="DUF1679"/>
    <property type="match status" value="1"/>
</dbReference>
<dbReference type="WBParaSite" id="PTRK_0000901700.1">
    <property type="protein sequence ID" value="PTRK_0000901700.1"/>
    <property type="gene ID" value="PTRK_0000901700"/>
</dbReference>
<dbReference type="SMART" id="SM00587">
    <property type="entry name" value="CHK"/>
    <property type="match status" value="1"/>
</dbReference>
<reference evidence="3" key="1">
    <citation type="submission" date="2017-02" db="UniProtKB">
        <authorList>
            <consortium name="WormBaseParasite"/>
        </authorList>
    </citation>
    <scope>IDENTIFICATION</scope>
</reference>
<dbReference type="InterPro" id="IPR052961">
    <property type="entry name" value="Oxido-Kinase-like_Enzymes"/>
</dbReference>
<dbReference type="AlphaFoldDB" id="A0A0N4ZL61"/>
<dbReference type="Gene3D" id="3.90.1200.10">
    <property type="match status" value="1"/>
</dbReference>
<organism evidence="2 3">
    <name type="scientific">Parastrongyloides trichosuri</name>
    <name type="common">Possum-specific nematode worm</name>
    <dbReference type="NCBI Taxonomy" id="131310"/>
    <lineage>
        <taxon>Eukaryota</taxon>
        <taxon>Metazoa</taxon>
        <taxon>Ecdysozoa</taxon>
        <taxon>Nematoda</taxon>
        <taxon>Chromadorea</taxon>
        <taxon>Rhabditida</taxon>
        <taxon>Tylenchina</taxon>
        <taxon>Panagrolaimomorpha</taxon>
        <taxon>Strongyloidoidea</taxon>
        <taxon>Strongyloididae</taxon>
        <taxon>Parastrongyloides</taxon>
    </lineage>
</organism>
<dbReference type="Proteomes" id="UP000038045">
    <property type="component" value="Unplaced"/>
</dbReference>
<protein>
    <submittedName>
        <fullName evidence="3">CHK domain-containing protein</fullName>
    </submittedName>
</protein>
<dbReference type="InterPro" id="IPR011009">
    <property type="entry name" value="Kinase-like_dom_sf"/>
</dbReference>
<accession>A0A0N4ZL61</accession>
<sequence length="423" mass="49369">MFSNREYENLCIKKTNISYKWIFETLKSNCKKFSSCLESSKIKKFDYYDISGGKGFASKVYRSTVYFDDEKIVPFEFVLKVPGAENVNEILIKEDLELGGVEAEDMVRVHDKECLFYFKIAKEIENFKVPKCYGYVELVPNKSDGALIMELLSIKSECLPYYESYNIYQVKSILDEVMKLQLFSLTNGKEWKSKLQDKHNERFTGLFKNIIGANWPIVKNIMPSYMVEEIEEDVEALISHYQEIGLYHIWNLPEARGENNSVIVHADLWTNNIMIKKDDKGRFTNDVEAIIDFQTVFEGDIGMDIARFILIGCSPEIRRQAEMECLPEYHAELKKKVIEKGESFNMTYETFKRIYDFGLIDQALMCMMIVGINYTRTNITEKNKNIWEARILSLSSRIYVGIKDAIEKAKILKPEWLKKKIIQ</sequence>
<evidence type="ECO:0000313" key="3">
    <source>
        <dbReference type="WBParaSite" id="PTRK_0000901700.1"/>
    </source>
</evidence>
<dbReference type="InterPro" id="IPR015897">
    <property type="entry name" value="CHK_kinase-like"/>
</dbReference>
<evidence type="ECO:0000259" key="1">
    <source>
        <dbReference type="SMART" id="SM00587"/>
    </source>
</evidence>
<feature type="domain" description="CHK kinase-like" evidence="1">
    <location>
        <begin position="147"/>
        <end position="339"/>
    </location>
</feature>
<dbReference type="SUPFAM" id="SSF56112">
    <property type="entry name" value="Protein kinase-like (PK-like)"/>
    <property type="match status" value="1"/>
</dbReference>
<dbReference type="InterPro" id="IPR012877">
    <property type="entry name" value="Dhs-27"/>
</dbReference>
<name>A0A0N4ZL61_PARTI</name>
<dbReference type="PANTHER" id="PTHR23020">
    <property type="entry name" value="UNCHARACTERIZED NUCLEAR HORMONE RECEPTOR-RELATED"/>
    <property type="match status" value="1"/>
</dbReference>
<proteinExistence type="predicted"/>